<reference evidence="3 5" key="1">
    <citation type="journal article" date="2016" name="Front. Microbiol.">
        <title>High-Level Heat Resistance of Spores of Bacillus amyloliquefaciens and Bacillus licheniformis Results from the Presence of a spoVA Operon in a Tn1546 Transposon.</title>
        <authorList>
            <person name="Berendsen E.M."/>
            <person name="Koning R.A."/>
            <person name="Boekhorst J."/>
            <person name="de Jong A."/>
            <person name="Kuipers O.P."/>
            <person name="Wells-Bennik M.H."/>
        </authorList>
    </citation>
    <scope>NUCLEOTIDE SEQUENCE [LARGE SCALE GENOMIC DNA]</scope>
    <source>
        <strain evidence="3 5">B4121</strain>
    </source>
</reference>
<dbReference type="EMBL" id="NILF01000021">
    <property type="protein sequence ID" value="TWL42157.1"/>
    <property type="molecule type" value="Genomic_DNA"/>
</dbReference>
<dbReference type="EMBL" id="JARAFO010000006">
    <property type="protein sequence ID" value="MDE1451493.1"/>
    <property type="molecule type" value="Genomic_DNA"/>
</dbReference>
<evidence type="ECO:0000313" key="3">
    <source>
        <dbReference type="EMBL" id="OLF87928.1"/>
    </source>
</evidence>
<keyword evidence="1" id="KW-1133">Transmembrane helix</keyword>
<name>A0A6I7U6K1_9BACI</name>
<keyword evidence="1" id="KW-0472">Membrane</keyword>
<dbReference type="Proteomes" id="UP000429980">
    <property type="component" value="Unassembled WGS sequence"/>
</dbReference>
<feature type="transmembrane region" description="Helical" evidence="1">
    <location>
        <begin position="6"/>
        <end position="26"/>
    </location>
</feature>
<reference evidence="4 6" key="2">
    <citation type="submission" date="2019-06" db="EMBL/GenBank/DDBJ databases">
        <title>Genome sequence analysis of &gt;100 Bacillus licheniformis strains suggests intrinsic resistance to this species.</title>
        <authorList>
            <person name="Wels M."/>
            <person name="Siezen R.J."/>
            <person name="Johansen E."/>
            <person name="Stuer-Lauridsen B."/>
            <person name="Bjerre K."/>
            <person name="Nielsen B.K.K."/>
        </authorList>
    </citation>
    <scope>NUCLEOTIDE SEQUENCE [LARGE SCALE GENOMIC DNA]</scope>
    <source>
        <strain evidence="4 6">BAC-15381</strain>
    </source>
</reference>
<dbReference type="AlphaFoldDB" id="A0A6I7U6K1"/>
<evidence type="ECO:0000313" key="2">
    <source>
        <dbReference type="EMBL" id="MDE1451493.1"/>
    </source>
</evidence>
<gene>
    <name evidence="3" type="ORF">B4121_4380</name>
    <name evidence="4" type="ORF">CHCC15381_4765</name>
    <name evidence="2" type="ORF">PVN32_04800</name>
</gene>
<evidence type="ECO:0000313" key="4">
    <source>
        <dbReference type="EMBL" id="TWL42157.1"/>
    </source>
</evidence>
<comment type="caution">
    <text evidence="3">The sequence shown here is derived from an EMBL/GenBank/DDBJ whole genome shotgun (WGS) entry which is preliminary data.</text>
</comment>
<proteinExistence type="predicted"/>
<reference evidence="2" key="3">
    <citation type="submission" date="2022-12" db="EMBL/GenBank/DDBJ databases">
        <title>Draft Genome Sequences of Bacillus licheniformis and Bacillus paralicheniformis strains isolated from Irish skim milk powders.</title>
        <authorList>
            <person name="Lourenco A."/>
            <person name="Li F."/>
            <person name="Geraldine D."/>
            <person name="Tobin J.T."/>
            <person name="Butler F."/>
            <person name="Jordan K."/>
            <person name="Obrien T."/>
        </authorList>
    </citation>
    <scope>NUCLEOTIDE SEQUENCE</scope>
    <source>
        <strain evidence="2">3370</strain>
    </source>
</reference>
<protein>
    <submittedName>
        <fullName evidence="3">Uncharacterized protein</fullName>
    </submittedName>
</protein>
<evidence type="ECO:0000256" key="1">
    <source>
        <dbReference type="SAM" id="Phobius"/>
    </source>
</evidence>
<organism evidence="3 5">
    <name type="scientific">Bacillus paralicheniformis</name>
    <dbReference type="NCBI Taxonomy" id="1648923"/>
    <lineage>
        <taxon>Bacteria</taxon>
        <taxon>Bacillati</taxon>
        <taxon>Bacillota</taxon>
        <taxon>Bacilli</taxon>
        <taxon>Bacillales</taxon>
        <taxon>Bacillaceae</taxon>
        <taxon>Bacillus</taxon>
    </lineage>
</organism>
<sequence length="46" mass="5038">MKVMIGSIILLSIIGFGVWLMLSPLFKKVGSGASKIKKTLEDDKDE</sequence>
<dbReference type="EMBL" id="LKPO01000026">
    <property type="protein sequence ID" value="OLF87928.1"/>
    <property type="molecule type" value="Genomic_DNA"/>
</dbReference>
<evidence type="ECO:0000313" key="5">
    <source>
        <dbReference type="Proteomes" id="UP000185604"/>
    </source>
</evidence>
<dbReference type="Proteomes" id="UP000185604">
    <property type="component" value="Unassembled WGS sequence"/>
</dbReference>
<dbReference type="Proteomes" id="UP001216709">
    <property type="component" value="Unassembled WGS sequence"/>
</dbReference>
<keyword evidence="1" id="KW-0812">Transmembrane</keyword>
<dbReference type="GeneID" id="76973191"/>
<evidence type="ECO:0000313" key="6">
    <source>
        <dbReference type="Proteomes" id="UP000429980"/>
    </source>
</evidence>
<dbReference type="RefSeq" id="WP_023857597.1">
    <property type="nucleotide sequence ID" value="NZ_AP023088.1"/>
</dbReference>
<accession>A0A6I7U6K1</accession>
<keyword evidence="6" id="KW-1185">Reference proteome</keyword>